<reference evidence="3" key="1">
    <citation type="submission" date="2023-03" db="EMBL/GenBank/DDBJ databases">
        <authorList>
            <person name="Steffen K."/>
            <person name="Cardenas P."/>
        </authorList>
    </citation>
    <scope>NUCLEOTIDE SEQUENCE</scope>
</reference>
<evidence type="ECO:0000259" key="1">
    <source>
        <dbReference type="Pfam" id="PF07748"/>
    </source>
</evidence>
<dbReference type="GO" id="GO:0005764">
    <property type="term" value="C:lysosome"/>
    <property type="evidence" value="ECO:0007669"/>
    <property type="project" value="TreeGrafter"/>
</dbReference>
<name>A0AA35RHB3_GEOBA</name>
<comment type="caution">
    <text evidence="3">The sequence shown here is derived from an EMBL/GenBank/DDBJ whole genome shotgun (WGS) entry which is preliminary data.</text>
</comment>
<dbReference type="PANTHER" id="PTHR11607">
    <property type="entry name" value="ALPHA-MANNOSIDASE"/>
    <property type="match status" value="1"/>
</dbReference>
<dbReference type="Pfam" id="PF17677">
    <property type="entry name" value="Glyco_hydro38C2"/>
    <property type="match status" value="1"/>
</dbReference>
<organism evidence="3 4">
    <name type="scientific">Geodia barretti</name>
    <name type="common">Barrett's horny sponge</name>
    <dbReference type="NCBI Taxonomy" id="519541"/>
    <lineage>
        <taxon>Eukaryota</taxon>
        <taxon>Metazoa</taxon>
        <taxon>Porifera</taxon>
        <taxon>Demospongiae</taxon>
        <taxon>Heteroscleromorpha</taxon>
        <taxon>Tetractinellida</taxon>
        <taxon>Astrophorina</taxon>
        <taxon>Geodiidae</taxon>
        <taxon>Geodia</taxon>
    </lineage>
</organism>
<evidence type="ECO:0000259" key="2">
    <source>
        <dbReference type="Pfam" id="PF17677"/>
    </source>
</evidence>
<accession>A0AA35RHB3</accession>
<dbReference type="GO" id="GO:0006013">
    <property type="term" value="P:mannose metabolic process"/>
    <property type="evidence" value="ECO:0007669"/>
    <property type="project" value="InterPro"/>
</dbReference>
<dbReference type="InterPro" id="IPR041147">
    <property type="entry name" value="GH38_C"/>
</dbReference>
<dbReference type="SUPFAM" id="SSF74650">
    <property type="entry name" value="Galactose mutarotase-like"/>
    <property type="match status" value="1"/>
</dbReference>
<dbReference type="InterPro" id="IPR011013">
    <property type="entry name" value="Gal_mutarotase_sf_dom"/>
</dbReference>
<feature type="domain" description="Glycosyl hydrolases family 38 C-terminal" evidence="2">
    <location>
        <begin position="297"/>
        <end position="398"/>
    </location>
</feature>
<dbReference type="EMBL" id="CASHTH010001085">
    <property type="protein sequence ID" value="CAI8011179.1"/>
    <property type="molecule type" value="Genomic_DNA"/>
</dbReference>
<dbReference type="GO" id="GO:0030246">
    <property type="term" value="F:carbohydrate binding"/>
    <property type="evidence" value="ECO:0007669"/>
    <property type="project" value="InterPro"/>
</dbReference>
<evidence type="ECO:0000313" key="4">
    <source>
        <dbReference type="Proteomes" id="UP001174909"/>
    </source>
</evidence>
<keyword evidence="4" id="KW-1185">Reference proteome</keyword>
<gene>
    <name evidence="3" type="ORF">GBAR_LOCUS7258</name>
</gene>
<dbReference type="PANTHER" id="PTHR11607:SF3">
    <property type="entry name" value="LYSOSOMAL ALPHA-MANNOSIDASE"/>
    <property type="match status" value="1"/>
</dbReference>
<dbReference type="InterPro" id="IPR050843">
    <property type="entry name" value="Glycosyl_Hydrlase_38"/>
</dbReference>
<dbReference type="AlphaFoldDB" id="A0AA35RHB3"/>
<dbReference type="InterPro" id="IPR011682">
    <property type="entry name" value="Glyco_hydro_38_C"/>
</dbReference>
<evidence type="ECO:0000313" key="3">
    <source>
        <dbReference type="EMBL" id="CAI8011179.1"/>
    </source>
</evidence>
<dbReference type="GO" id="GO:0004559">
    <property type="term" value="F:alpha-mannosidase activity"/>
    <property type="evidence" value="ECO:0007669"/>
    <property type="project" value="InterPro"/>
</dbReference>
<protein>
    <submittedName>
        <fullName evidence="3">Lysosomal alpha-mannosidase</fullName>
    </submittedName>
</protein>
<dbReference type="Pfam" id="PF07748">
    <property type="entry name" value="Glyco_hydro_38C"/>
    <property type="match status" value="1"/>
</dbReference>
<sequence>MTLTFSGATGRLMMMENKVSKISAKVDQNFLWWNSSAGNNVNSTQTSGAYIFRPNGTAPFEINGSIAKTKVIDGPVFTAVIQEWAPWLYQTISLLKTPASPTAIFSYIVGPIPFQDGLGKEIISRFTTDLNTKSKFYTDSNGRQMLERVRNYRPTWKYNNTEPVTGNYYPVDSRIFIKDEDRGVQFTVMNDRAQGGSSLNDGQLELMVHRRTLYDDFRGVGEPLNETGQTGEGLIITGVHVAILDNFVNSTIYHRIIGEDLMLRPQYPITPSNLSYADWIGKYPSYSVGLTVDLPLNVHLLTLERLDHTHHLLRLEHQYPIDEAPLNTTANVTLEELFQEMKVVAVVELGLGGNALLSDIHRLHWNTASSRTRGGRRPTEKLSPPFTIELKPMEIRTFNITVTYY</sequence>
<proteinExistence type="predicted"/>
<dbReference type="Proteomes" id="UP001174909">
    <property type="component" value="Unassembled WGS sequence"/>
</dbReference>
<dbReference type="FunFam" id="2.70.98.30:FF:000003">
    <property type="entry name" value="Alpha-mannosidase"/>
    <property type="match status" value="1"/>
</dbReference>
<dbReference type="Gene3D" id="2.60.40.1360">
    <property type="match status" value="1"/>
</dbReference>
<dbReference type="Gene3D" id="2.70.98.30">
    <property type="entry name" value="Golgi alpha-mannosidase II, domain 4"/>
    <property type="match status" value="1"/>
</dbReference>
<feature type="domain" description="Glycosyl hydrolase family 38 C-terminal" evidence="1">
    <location>
        <begin position="2"/>
        <end position="218"/>
    </location>
</feature>